<dbReference type="SUPFAM" id="SSF56954">
    <property type="entry name" value="Outer membrane efflux proteins (OEP)"/>
    <property type="match status" value="1"/>
</dbReference>
<dbReference type="InterPro" id="IPR010131">
    <property type="entry name" value="MdtP/NodT-like"/>
</dbReference>
<sequence>MRFSPTVLLSVTLLVGLPAAQAQTAPPTPTAPVEAAPAAAPAPVPPVSVAPAAVSPTLTLGQTLTLVRASPGWRSADLQYRSAQLSLESARARAGLNVTVGTDASLAKVPFDSGDWLGNATLTAQVSASVLPWSATFEGVRIAERALNRAGADLRDTRVSLVVGAVRAYGAAREATAGAALAEAQATLAARQLEVARAQRTANLIPELALQEREAGLQSAQNAAAQARTAVKLAARGLANLLGQSVTLPATAAAFDAVPSLPAAPVDVDALVARALLARPEVIRAAAQLADAGAQQRAAQLDLSLPDISAGVQYGQLSSGQGGAGRTVGGSLNVKSGVAAAQVSFPLRDPGEAAKTGLALSLNASLPVFGSGKGTALASANVGQQAAALALDSARQSVDLDVRQKAADLLTALDRVEEAASALARAQANLTTTRARLDAGLVTPLDVAQAELSAAQAQNALNAATANAYVSSLLLAQASTELDPTLLNGGF</sequence>
<dbReference type="InterPro" id="IPR003423">
    <property type="entry name" value="OMP_efflux"/>
</dbReference>
<gene>
    <name evidence="5" type="ORF">SU48_00995</name>
</gene>
<dbReference type="PANTHER" id="PTHR30203">
    <property type="entry name" value="OUTER MEMBRANE CATION EFFLUX PROTEIN"/>
    <property type="match status" value="1"/>
</dbReference>
<dbReference type="Pfam" id="PF02321">
    <property type="entry name" value="OEP"/>
    <property type="match status" value="2"/>
</dbReference>
<dbReference type="RefSeq" id="WP_064013618.1">
    <property type="nucleotide sequence ID" value="NZ_CP011387.1"/>
</dbReference>
<dbReference type="AlphaFoldDB" id="A0A172T6I6"/>
<comment type="similarity">
    <text evidence="1">Belongs to the outer membrane factor (OMF) (TC 1.B.17) family.</text>
</comment>
<evidence type="ECO:0000256" key="1">
    <source>
        <dbReference type="ARBA" id="ARBA00007613"/>
    </source>
</evidence>
<feature type="signal peptide" evidence="4">
    <location>
        <begin position="1"/>
        <end position="24"/>
    </location>
</feature>
<name>A0A172T6I6_9DEIO</name>
<accession>A0A172T6I6</accession>
<keyword evidence="6" id="KW-1185">Reference proteome</keyword>
<proteinExistence type="inferred from homology"/>
<dbReference type="GO" id="GO:0015562">
    <property type="term" value="F:efflux transmembrane transporter activity"/>
    <property type="evidence" value="ECO:0007669"/>
    <property type="project" value="InterPro"/>
</dbReference>
<reference evidence="5 6" key="1">
    <citation type="submission" date="2015-01" db="EMBL/GenBank/DDBJ databases">
        <title>Deinococcus puniceus/DY1/ whole genome sequencing.</title>
        <authorList>
            <person name="Kim M.K."/>
            <person name="Srinivasan S."/>
            <person name="Lee J.-J."/>
        </authorList>
    </citation>
    <scope>NUCLEOTIDE SEQUENCE [LARGE SCALE GENOMIC DNA]</scope>
    <source>
        <strain evidence="5 6">DY1</strain>
    </source>
</reference>
<evidence type="ECO:0000313" key="6">
    <source>
        <dbReference type="Proteomes" id="UP000077363"/>
    </source>
</evidence>
<evidence type="ECO:0000313" key="5">
    <source>
        <dbReference type="EMBL" id="ANE42572.1"/>
    </source>
</evidence>
<keyword evidence="2" id="KW-0175">Coiled coil</keyword>
<feature type="chain" id="PRO_5008000416" evidence="4">
    <location>
        <begin position="25"/>
        <end position="491"/>
    </location>
</feature>
<evidence type="ECO:0000256" key="3">
    <source>
        <dbReference type="SAM" id="MobiDB-lite"/>
    </source>
</evidence>
<organism evidence="5 6">
    <name type="scientific">Deinococcus puniceus</name>
    <dbReference type="NCBI Taxonomy" id="1182568"/>
    <lineage>
        <taxon>Bacteria</taxon>
        <taxon>Thermotogati</taxon>
        <taxon>Deinococcota</taxon>
        <taxon>Deinococci</taxon>
        <taxon>Deinococcales</taxon>
        <taxon>Deinococcaceae</taxon>
        <taxon>Deinococcus</taxon>
    </lineage>
</organism>
<feature type="region of interest" description="Disordered" evidence="3">
    <location>
        <begin position="22"/>
        <end position="41"/>
    </location>
</feature>
<dbReference type="PANTHER" id="PTHR30203:SF30">
    <property type="entry name" value="OUTER MEMBRANE PROTEIN-RELATED"/>
    <property type="match status" value="1"/>
</dbReference>
<evidence type="ECO:0000256" key="4">
    <source>
        <dbReference type="SAM" id="SignalP"/>
    </source>
</evidence>
<dbReference type="Gene3D" id="1.20.1600.10">
    <property type="entry name" value="Outer membrane efflux proteins (OEP)"/>
    <property type="match status" value="1"/>
</dbReference>
<protein>
    <submittedName>
        <fullName evidence="5">Transporter</fullName>
    </submittedName>
</protein>
<dbReference type="PATRIC" id="fig|1182568.3.peg.205"/>
<keyword evidence="4" id="KW-0732">Signal</keyword>
<dbReference type="KEGG" id="dpu:SU48_00995"/>
<dbReference type="OrthoDB" id="63572at2"/>
<feature type="compositionally biased region" description="Low complexity" evidence="3">
    <location>
        <begin position="22"/>
        <end position="39"/>
    </location>
</feature>
<feature type="coiled-coil region" evidence="2">
    <location>
        <begin position="416"/>
        <end position="467"/>
    </location>
</feature>
<dbReference type="EMBL" id="CP011387">
    <property type="protein sequence ID" value="ANE42572.1"/>
    <property type="molecule type" value="Genomic_DNA"/>
</dbReference>
<evidence type="ECO:0000256" key="2">
    <source>
        <dbReference type="SAM" id="Coils"/>
    </source>
</evidence>
<dbReference type="STRING" id="1182568.SU48_00995"/>
<dbReference type="Proteomes" id="UP000077363">
    <property type="component" value="Chromosome"/>
</dbReference>